<dbReference type="AlphaFoldDB" id="A0A1J5RBI6"/>
<proteinExistence type="predicted"/>
<dbReference type="PROSITE" id="PS51257">
    <property type="entry name" value="PROKAR_LIPOPROTEIN"/>
    <property type="match status" value="1"/>
</dbReference>
<dbReference type="EMBL" id="MLJW01000328">
    <property type="protein sequence ID" value="OIQ89484.1"/>
    <property type="molecule type" value="Genomic_DNA"/>
</dbReference>
<dbReference type="PIRSF" id="PIRSF016481">
    <property type="entry name" value="Pilus_assembly_PilP"/>
    <property type="match status" value="1"/>
</dbReference>
<sequence>MNALVKRSLPWVVLLLAGCGGQHQDLRAWMSAQRAQLHPHVQPIEPPKPYKAASYTLADRTEPFSPAKLVSGARQAMSQLSPALLAQMNRPKQPLEQYSLDQIQMVGSLKIGGVQYALLKAGKLLYRVHVGEYAGQHYGRITAITESEVDLQELVQDATGDWVPHRATLQLQESSQ</sequence>
<name>A0A1J5RBI6_9ZZZZ</name>
<accession>A0A1J5RBI6</accession>
<dbReference type="Pfam" id="PF04351">
    <property type="entry name" value="PilP"/>
    <property type="match status" value="1"/>
</dbReference>
<reference evidence="1" key="1">
    <citation type="submission" date="2016-10" db="EMBL/GenBank/DDBJ databases">
        <title>Sequence of Gallionella enrichment culture.</title>
        <authorList>
            <person name="Poehlein A."/>
            <person name="Muehling M."/>
            <person name="Daniel R."/>
        </authorList>
    </citation>
    <scope>NUCLEOTIDE SEQUENCE</scope>
</reference>
<comment type="caution">
    <text evidence="1">The sequence shown here is derived from an EMBL/GenBank/DDBJ whole genome shotgun (WGS) entry which is preliminary data.</text>
</comment>
<dbReference type="InterPro" id="IPR007446">
    <property type="entry name" value="PilP"/>
</dbReference>
<organism evidence="1">
    <name type="scientific">mine drainage metagenome</name>
    <dbReference type="NCBI Taxonomy" id="410659"/>
    <lineage>
        <taxon>unclassified sequences</taxon>
        <taxon>metagenomes</taxon>
        <taxon>ecological metagenomes</taxon>
    </lineage>
</organism>
<dbReference type="Gene3D" id="2.30.30.830">
    <property type="match status" value="1"/>
</dbReference>
<protein>
    <submittedName>
        <fullName evidence="1">Pilus assembly protein, PilP</fullName>
    </submittedName>
</protein>
<evidence type="ECO:0000313" key="1">
    <source>
        <dbReference type="EMBL" id="OIQ89484.1"/>
    </source>
</evidence>
<gene>
    <name evidence="1" type="ORF">GALL_286150</name>
</gene>